<sequence length="59" mass="6385">AIMGPDQYTLPAETTVQRHLTHTVPPAAPLGLYGYRSRIGVPPSTLYDEDSFALTMVAP</sequence>
<comment type="caution">
    <text evidence="1">The sequence shown here is derived from an EMBL/GenBank/DDBJ whole genome shotgun (WGS) entry which is preliminary data.</text>
</comment>
<gene>
    <name evidence="1" type="ORF">AMJ82_08705</name>
</gene>
<accession>A0A0S8G680</accession>
<dbReference type="Proteomes" id="UP000051717">
    <property type="component" value="Unassembled WGS sequence"/>
</dbReference>
<name>A0A0S8G680_UNCT6</name>
<reference evidence="1 2" key="1">
    <citation type="journal article" date="2015" name="Microbiome">
        <title>Genomic resolution of linkages in carbon, nitrogen, and sulfur cycling among widespread estuary sediment bacteria.</title>
        <authorList>
            <person name="Baker B.J."/>
            <person name="Lazar C.S."/>
            <person name="Teske A.P."/>
            <person name="Dick G.J."/>
        </authorList>
    </citation>
    <scope>NUCLEOTIDE SEQUENCE [LARGE SCALE GENOMIC DNA]</scope>
    <source>
        <strain evidence="1">SM23_40</strain>
    </source>
</reference>
<evidence type="ECO:0000313" key="1">
    <source>
        <dbReference type="EMBL" id="KPK68233.1"/>
    </source>
</evidence>
<dbReference type="AlphaFoldDB" id="A0A0S8G680"/>
<proteinExistence type="predicted"/>
<dbReference type="EMBL" id="LJUI01000084">
    <property type="protein sequence ID" value="KPK68233.1"/>
    <property type="molecule type" value="Genomic_DNA"/>
</dbReference>
<feature type="non-terminal residue" evidence="1">
    <location>
        <position position="1"/>
    </location>
</feature>
<evidence type="ECO:0000313" key="2">
    <source>
        <dbReference type="Proteomes" id="UP000051717"/>
    </source>
</evidence>
<protein>
    <submittedName>
        <fullName evidence="1">Uncharacterized protein</fullName>
    </submittedName>
</protein>
<organism evidence="1 2">
    <name type="scientific">candidate division TA06 bacterium SM23_40</name>
    <dbReference type="NCBI Taxonomy" id="1703774"/>
    <lineage>
        <taxon>Bacteria</taxon>
        <taxon>Bacteria division TA06</taxon>
    </lineage>
</organism>